<evidence type="ECO:0000256" key="2">
    <source>
        <dbReference type="SAM" id="Phobius"/>
    </source>
</evidence>
<dbReference type="RefSeq" id="WP_117356985.1">
    <property type="nucleotide sequence ID" value="NZ_QURH01000170.1"/>
</dbReference>
<keyword evidence="4" id="KW-1185">Reference proteome</keyword>
<evidence type="ECO:0008006" key="5">
    <source>
        <dbReference type="Google" id="ProtNLM"/>
    </source>
</evidence>
<organism evidence="3 4">
    <name type="scientific">Actinomadura logoneensis</name>
    <dbReference type="NCBI Taxonomy" id="2293572"/>
    <lineage>
        <taxon>Bacteria</taxon>
        <taxon>Bacillati</taxon>
        <taxon>Actinomycetota</taxon>
        <taxon>Actinomycetes</taxon>
        <taxon>Streptosporangiales</taxon>
        <taxon>Thermomonosporaceae</taxon>
        <taxon>Actinomadura</taxon>
    </lineage>
</organism>
<sequence>MNTPNAPLNQRPWRTDRLRRSDPTRRTARSRPDRADGGRPGDDPSAGRPQDVDRLDMALLHQVLDASLDVLRDTYAPADGTGGGWYHELARPEPGSTATALGLLAFTAAGRSFEHFDAGLAFLADRQAASDDPLRDGGWATKTSLGIPVVEATAWIARFLAVARCGLRPDAPDLRRAHQWLLRNQNPDGGWGSLRGAPSRTWLTCLALRALARLNPYDPAVGRGVEWLTADRTALRPAWGATPADLPTVSHTAFALVTLAELRPRRNDERLLAAYDWLAEHLDPTEDLTWIETYDVMPHGPGAAPIWRMALWHYGLPLAVTALVNDPRGAPGPLLARAVRTLLVTEADPPSWLGYPANGRTSLWTLWWRLDALLELARMPLARSKDVLHWLPDATVVQRAHARDRPLSALLPSRPRPDPLRFVRRYWSSLLLAGVVLSALGGVALRAWGWREFWLSVIIPMAMTTAHESLRRRRPAE</sequence>
<comment type="caution">
    <text evidence="3">The sequence shown here is derived from an EMBL/GenBank/DDBJ whole genome shotgun (WGS) entry which is preliminary data.</text>
</comment>
<keyword evidence="2" id="KW-1133">Transmembrane helix</keyword>
<dbReference type="EMBL" id="QURH01000170">
    <property type="protein sequence ID" value="RFU42003.1"/>
    <property type="molecule type" value="Genomic_DNA"/>
</dbReference>
<dbReference type="AlphaFoldDB" id="A0A372JPQ5"/>
<dbReference type="Proteomes" id="UP000261811">
    <property type="component" value="Unassembled WGS sequence"/>
</dbReference>
<feature type="transmembrane region" description="Helical" evidence="2">
    <location>
        <begin position="426"/>
        <end position="447"/>
    </location>
</feature>
<gene>
    <name evidence="3" type="ORF">DZF91_08820</name>
</gene>
<protein>
    <recommendedName>
        <fullName evidence="5">Terpene cyclase/mutase family protein</fullName>
    </recommendedName>
</protein>
<dbReference type="Gene3D" id="1.50.10.20">
    <property type="match status" value="1"/>
</dbReference>
<evidence type="ECO:0000313" key="3">
    <source>
        <dbReference type="EMBL" id="RFU42003.1"/>
    </source>
</evidence>
<evidence type="ECO:0000313" key="4">
    <source>
        <dbReference type="Proteomes" id="UP000261811"/>
    </source>
</evidence>
<feature type="compositionally biased region" description="Basic and acidic residues" evidence="1">
    <location>
        <begin position="13"/>
        <end position="42"/>
    </location>
</feature>
<evidence type="ECO:0000256" key="1">
    <source>
        <dbReference type="SAM" id="MobiDB-lite"/>
    </source>
</evidence>
<name>A0A372JPQ5_9ACTN</name>
<accession>A0A372JPQ5</accession>
<reference evidence="3 4" key="1">
    <citation type="submission" date="2018-08" db="EMBL/GenBank/DDBJ databases">
        <title>Actinomadura jelena sp. nov., a novel Actinomycete isolated from soil in Chad.</title>
        <authorList>
            <person name="Shi L."/>
        </authorList>
    </citation>
    <scope>NUCLEOTIDE SEQUENCE [LARGE SCALE GENOMIC DNA]</scope>
    <source>
        <strain evidence="3 4">NEAU-G17</strain>
    </source>
</reference>
<dbReference type="SUPFAM" id="SSF48239">
    <property type="entry name" value="Terpenoid cyclases/Protein prenyltransferases"/>
    <property type="match status" value="1"/>
</dbReference>
<dbReference type="OrthoDB" id="9758578at2"/>
<proteinExistence type="predicted"/>
<keyword evidence="2" id="KW-0472">Membrane</keyword>
<keyword evidence="2" id="KW-0812">Transmembrane</keyword>
<feature type="region of interest" description="Disordered" evidence="1">
    <location>
        <begin position="1"/>
        <end position="50"/>
    </location>
</feature>
<dbReference type="InterPro" id="IPR008930">
    <property type="entry name" value="Terpenoid_cyclase/PrenylTrfase"/>
</dbReference>
<dbReference type="CDD" id="cd00688">
    <property type="entry name" value="ISOPREN_C2_like"/>
    <property type="match status" value="1"/>
</dbReference>